<dbReference type="EC" id="3.6.4.-" evidence="1"/>
<protein>
    <submittedName>
        <fullName evidence="1">DEAD/DEAH box helicase</fullName>
        <ecNumber evidence="1">3.6.4.-</ecNumber>
    </submittedName>
</protein>
<name>A0ACD5DFW8_9LACO</name>
<dbReference type="EMBL" id="CP168151">
    <property type="protein sequence ID" value="XFD40298.1"/>
    <property type="molecule type" value="Genomic_DNA"/>
</dbReference>
<gene>
    <name evidence="1" type="ORF">O0236_003020</name>
</gene>
<keyword evidence="2" id="KW-1185">Reference proteome</keyword>
<keyword evidence="1" id="KW-0067">ATP-binding</keyword>
<dbReference type="Proteomes" id="UP001149860">
    <property type="component" value="Chromosome"/>
</dbReference>
<keyword evidence="1" id="KW-0347">Helicase</keyword>
<organism evidence="1 2">
    <name type="scientific">Lentilactobacillus terminaliae</name>
    <dbReference type="NCBI Taxonomy" id="3003483"/>
    <lineage>
        <taxon>Bacteria</taxon>
        <taxon>Bacillati</taxon>
        <taxon>Bacillota</taxon>
        <taxon>Bacilli</taxon>
        <taxon>Lactobacillales</taxon>
        <taxon>Lactobacillaceae</taxon>
        <taxon>Lentilactobacillus</taxon>
    </lineage>
</organism>
<accession>A0ACD5DFW8</accession>
<keyword evidence="1" id="KW-0378">Hydrolase</keyword>
<evidence type="ECO:0000313" key="2">
    <source>
        <dbReference type="Proteomes" id="UP001149860"/>
    </source>
</evidence>
<sequence length="437" mass="49178">MLVEFEQLKKHLGFTEVTAIQREVYQPLLAGKSVIGISPTGSGKTVAFIEPLLERIEGVDGELSLLILEPSAELAMQVFRVVSDWSKEIGLTAMSAIGGANISRQIDKLKEHPEIIVGTVGRISELIDKGKLNLHELDSVVIDEADNLLSEETLDPIRDMVDMAPDDVTLGLFSATRNDVIDHINRWFNQDIELIDVTDIDDSKGKMTHGFLMVSNIKKPLMLARLLAIHDFKALVFFDKVTTLQKTFSNLTHRNIREIGRLTSEQTKLARKNALRDFRKGKTRLLMVTDVAARGIDIDNLPAVINYELPRDDKTYTHRSGRTARMHRDGLVLSLGDDHDFRDFKKLLGSDIELTQLYFDENKLVDKRPATKKTDSQPSKAVKQESGTHTTEKNVETGKSVTRTVAQTVNSPLKSPKKKKNKHSKRKGMRHQRKTNN</sequence>
<reference evidence="1" key="1">
    <citation type="submission" date="2024-08" db="EMBL/GenBank/DDBJ databases">
        <title>Lentilactobacillus sp. nov., isolated from tree bark.</title>
        <authorList>
            <person name="Phuengjayaem S."/>
            <person name="Tanasupawat S."/>
        </authorList>
    </citation>
    <scope>NUCLEOTIDE SEQUENCE</scope>
    <source>
        <strain evidence="1">SPB1-3</strain>
    </source>
</reference>
<evidence type="ECO:0000313" key="1">
    <source>
        <dbReference type="EMBL" id="XFD40298.1"/>
    </source>
</evidence>
<proteinExistence type="predicted"/>
<keyword evidence="1" id="KW-0547">Nucleotide-binding</keyword>